<dbReference type="Proteomes" id="UP000189055">
    <property type="component" value="Plasmid pAC1084_1"/>
</dbReference>
<organism evidence="2 3">
    <name type="scientific">Acetobacter persici</name>
    <dbReference type="NCBI Taxonomy" id="1076596"/>
    <lineage>
        <taxon>Bacteria</taxon>
        <taxon>Pseudomonadati</taxon>
        <taxon>Pseudomonadota</taxon>
        <taxon>Alphaproteobacteria</taxon>
        <taxon>Acetobacterales</taxon>
        <taxon>Acetobacteraceae</taxon>
        <taxon>Acetobacter</taxon>
    </lineage>
</organism>
<keyword evidence="1" id="KW-0732">Signal</keyword>
<geneLocation type="plasmid" evidence="3">
    <name>pac1084_1</name>
</geneLocation>
<feature type="signal peptide" evidence="1">
    <location>
        <begin position="1"/>
        <end position="25"/>
    </location>
</feature>
<gene>
    <name evidence="2" type="ORF">A0U91_14815</name>
</gene>
<evidence type="ECO:0000313" key="2">
    <source>
        <dbReference type="EMBL" id="AQT06295.1"/>
    </source>
</evidence>
<evidence type="ECO:0000313" key="3">
    <source>
        <dbReference type="Proteomes" id="UP000189055"/>
    </source>
</evidence>
<dbReference type="AlphaFoldDB" id="A0A1U9LIK2"/>
<evidence type="ECO:0000256" key="1">
    <source>
        <dbReference type="SAM" id="SignalP"/>
    </source>
</evidence>
<name>A0A1U9LIK2_9PROT</name>
<proteinExistence type="predicted"/>
<feature type="chain" id="PRO_5012346487" evidence="1">
    <location>
        <begin position="26"/>
        <end position="310"/>
    </location>
</feature>
<protein>
    <submittedName>
        <fullName evidence="2">Uncharacterized protein</fullName>
    </submittedName>
</protein>
<dbReference type="KEGG" id="aper:A0U91_14815"/>
<dbReference type="PROSITE" id="PS51257">
    <property type="entry name" value="PROKAR_LIPOPROTEIN"/>
    <property type="match status" value="1"/>
</dbReference>
<accession>A0A1U9LIK2</accession>
<dbReference type="EMBL" id="CP014688">
    <property type="protein sequence ID" value="AQT06295.1"/>
    <property type="molecule type" value="Genomic_DNA"/>
</dbReference>
<keyword evidence="2" id="KW-0614">Plasmid</keyword>
<sequence length="310" mass="34412">MIRVKSTRAAFCVTMFALTAVTLTACEPPPLQKINHIQSSAIVTLNGDGGILQEMCDGHSNPRRWDGEMSFVANMMVYGLPGGLLSQEKPILKGSYPVGHGLTVSGDMQRAGDSPLAHEAVCHGSVMRTVYHYEHDRPFVDWWLIMAPSDVEPYGGAPFAPKTWSASGRIPIDIQTGRGEASFLWSPGEGVTINGVSSLKTVVKISPGPQWVREYNRLMNKQFESRHSDKAIGGPLRCRMKRQDAPCLMTWRNERHEAVFCKVGFNAGFYGCGLLCFFLDGSPTLGSQRDLFRVLDNEFIPRGRREGWEF</sequence>
<reference evidence="2 3" key="1">
    <citation type="submission" date="2016-03" db="EMBL/GenBank/DDBJ databases">
        <title>Acetic acid bacteria sequencing.</title>
        <authorList>
            <person name="Brandt J."/>
            <person name="Jakob F."/>
            <person name="Vogel R.F."/>
        </authorList>
    </citation>
    <scope>NUCLEOTIDE SEQUENCE [LARGE SCALE GENOMIC DNA]</scope>
    <source>
        <strain evidence="2 3">TMW2.1084</strain>
        <plasmid evidence="3">pac1084_1</plasmid>
    </source>
</reference>